<dbReference type="EMBL" id="ML732895">
    <property type="protein sequence ID" value="KAB8267600.1"/>
    <property type="molecule type" value="Genomic_DNA"/>
</dbReference>
<gene>
    <name evidence="1" type="ORF">BDV30DRAFT_231428</name>
</gene>
<evidence type="ECO:0000313" key="1">
    <source>
        <dbReference type="EMBL" id="KAB8267600.1"/>
    </source>
</evidence>
<dbReference type="AlphaFoldDB" id="A0A5N6INZ1"/>
<keyword evidence="2" id="KW-1185">Reference proteome</keyword>
<protein>
    <submittedName>
        <fullName evidence="1">Uncharacterized protein</fullName>
    </submittedName>
</protein>
<proteinExistence type="predicted"/>
<accession>A0A5N6INZ1</accession>
<name>A0A5N6INZ1_9EURO</name>
<sequence length="56" mass="6445">MSTNFRWTQGNGGSWVKRMVRNKTSCWIRRKGPGEGGYRTREETVPAGIRGARFWA</sequence>
<organism evidence="1 2">
    <name type="scientific">Aspergillus minisclerotigenes</name>
    <dbReference type="NCBI Taxonomy" id="656917"/>
    <lineage>
        <taxon>Eukaryota</taxon>
        <taxon>Fungi</taxon>
        <taxon>Dikarya</taxon>
        <taxon>Ascomycota</taxon>
        <taxon>Pezizomycotina</taxon>
        <taxon>Eurotiomycetes</taxon>
        <taxon>Eurotiomycetidae</taxon>
        <taxon>Eurotiales</taxon>
        <taxon>Aspergillaceae</taxon>
        <taxon>Aspergillus</taxon>
        <taxon>Aspergillus subgen. Circumdati</taxon>
    </lineage>
</organism>
<reference evidence="1 2" key="1">
    <citation type="submission" date="2019-04" db="EMBL/GenBank/DDBJ databases">
        <title>Fungal friends and foes A comparative genomics study of 23 Aspergillus species from section Flavi.</title>
        <authorList>
            <consortium name="DOE Joint Genome Institute"/>
            <person name="Kjaerbolling I."/>
            <person name="Vesth T.C."/>
            <person name="Frisvad J.C."/>
            <person name="Nybo J.L."/>
            <person name="Theobald S."/>
            <person name="Kildgaard S."/>
            <person name="Petersen T.I."/>
            <person name="Kuo A."/>
            <person name="Sato A."/>
            <person name="Lyhne E.K."/>
            <person name="Kogle M.E."/>
            <person name="Wiebenga A."/>
            <person name="Kun R.S."/>
            <person name="Lubbers R.J."/>
            <person name="Makela M.R."/>
            <person name="Barry K."/>
            <person name="Chovatia M."/>
            <person name="Clum A."/>
            <person name="Daum C."/>
            <person name="Haridas S."/>
            <person name="He G."/>
            <person name="LaButti K."/>
            <person name="Lipzen A."/>
            <person name="Mondo S."/>
            <person name="Pangilinan J."/>
            <person name="Riley R."/>
            <person name="Salamov A."/>
            <person name="Simmons B.A."/>
            <person name="Magnuson J.K."/>
            <person name="Henrissat B."/>
            <person name="Mortensen U.H."/>
            <person name="Larsen T.O."/>
            <person name="De vries R.P."/>
            <person name="Grigoriev I.V."/>
            <person name="Machida M."/>
            <person name="Baker S.E."/>
            <person name="Andersen M.R."/>
        </authorList>
    </citation>
    <scope>NUCLEOTIDE SEQUENCE [LARGE SCALE GENOMIC DNA]</scope>
    <source>
        <strain evidence="1 2">CBS 117635</strain>
    </source>
</reference>
<evidence type="ECO:0000313" key="2">
    <source>
        <dbReference type="Proteomes" id="UP000326289"/>
    </source>
</evidence>
<dbReference type="Proteomes" id="UP000326289">
    <property type="component" value="Unassembled WGS sequence"/>
</dbReference>